<gene>
    <name evidence="1" type="ORF">NDR89_19625</name>
</gene>
<evidence type="ECO:0000313" key="2">
    <source>
        <dbReference type="Proteomes" id="UP001056648"/>
    </source>
</evidence>
<evidence type="ECO:0008006" key="3">
    <source>
        <dbReference type="Google" id="ProtNLM"/>
    </source>
</evidence>
<accession>A0ABY4VNN7</accession>
<sequence>MAIVELKISSPIEIVNKDQVVTIREDNNGKPSIIGKLKISRGTLEWWPRGNKVNAHPIKWAQFAQLMEEQVPRKRVKKKIARKKAEE</sequence>
<proteinExistence type="predicted"/>
<dbReference type="Proteomes" id="UP001056648">
    <property type="component" value="Chromosome 2"/>
</dbReference>
<dbReference type="RefSeq" id="WP_252252596.1">
    <property type="nucleotide sequence ID" value="NZ_CP098736.1"/>
</dbReference>
<organism evidence="1 2">
    <name type="scientific">Cupriavidus gilardii</name>
    <dbReference type="NCBI Taxonomy" id="82541"/>
    <lineage>
        <taxon>Bacteria</taxon>
        <taxon>Pseudomonadati</taxon>
        <taxon>Pseudomonadota</taxon>
        <taxon>Betaproteobacteria</taxon>
        <taxon>Burkholderiales</taxon>
        <taxon>Burkholderiaceae</taxon>
        <taxon>Cupriavidus</taxon>
    </lineage>
</organism>
<dbReference type="EMBL" id="CP098736">
    <property type="protein sequence ID" value="USE78849.1"/>
    <property type="molecule type" value="Genomic_DNA"/>
</dbReference>
<evidence type="ECO:0000313" key="1">
    <source>
        <dbReference type="EMBL" id="USE78849.1"/>
    </source>
</evidence>
<name>A0ABY4VNN7_9BURK</name>
<reference evidence="1" key="1">
    <citation type="submission" date="2022-06" db="EMBL/GenBank/DDBJ databases">
        <title>Complete genome sequence and characterization of Cupriavidus gilardii QJ1 isolated from contaminating cells.</title>
        <authorList>
            <person name="Qi J."/>
        </authorList>
    </citation>
    <scope>NUCLEOTIDE SEQUENCE</scope>
    <source>
        <strain evidence="1">QJ1</strain>
    </source>
</reference>
<protein>
    <recommendedName>
        <fullName evidence="3">Integrase</fullName>
    </recommendedName>
</protein>
<keyword evidence="2" id="KW-1185">Reference proteome</keyword>